<evidence type="ECO:0000256" key="7">
    <source>
        <dbReference type="RuleBase" id="RU000461"/>
    </source>
</evidence>
<dbReference type="GO" id="GO:0017000">
    <property type="term" value="P:antibiotic biosynthetic process"/>
    <property type="evidence" value="ECO:0007669"/>
    <property type="project" value="UniProtKB-ARBA"/>
</dbReference>
<evidence type="ECO:0000256" key="3">
    <source>
        <dbReference type="ARBA" id="ARBA00022723"/>
    </source>
</evidence>
<dbReference type="SUPFAM" id="SSF48264">
    <property type="entry name" value="Cytochrome P450"/>
    <property type="match status" value="1"/>
</dbReference>
<dbReference type="CDD" id="cd11029">
    <property type="entry name" value="CYP107-like"/>
    <property type="match status" value="1"/>
</dbReference>
<dbReference type="PROSITE" id="PS00086">
    <property type="entry name" value="CYTOCHROME_P450"/>
    <property type="match status" value="1"/>
</dbReference>
<accession>A0A327YXN2</accession>
<keyword evidence="3 7" id="KW-0479">Metal-binding</keyword>
<dbReference type="PRINTS" id="PR00359">
    <property type="entry name" value="BP450"/>
</dbReference>
<dbReference type="AlphaFoldDB" id="A0A327YXN2"/>
<dbReference type="GO" id="GO:0016705">
    <property type="term" value="F:oxidoreductase activity, acting on paired donors, with incorporation or reduction of molecular oxygen"/>
    <property type="evidence" value="ECO:0007669"/>
    <property type="project" value="InterPro"/>
</dbReference>
<evidence type="ECO:0000256" key="2">
    <source>
        <dbReference type="ARBA" id="ARBA00022617"/>
    </source>
</evidence>
<sequence length="403" mass="43783">MTDDTVAATITPEFKADAPRQFAALRAGGPVRRIRLGSGLEAWAVLSYEEARAALTHPHLRKDPEPALRALESANITGHKVGEGFGGSMLFTDPPDHTRLRRLVAPTFSARRTGMLAGRIQEITSELLDAMEPSDEVDLIESFCAPLPMTVISELLGVPVDERAQFRVWSQALVGIPSAEQREYAGLFHRYLAELVERKRAAPSGDLLSDLIAQRDEDDGRLSQAEVIAMAALLVVAGHDTTVNLLGNAVMALLRQPEQADLLRAKPDLIAGAVEEFLRLDSSVEQATFRFAAEDLELGGVPIRRGDVVAVYLAAASRDAPQEDDADLTLLDVTRPNARHLAFGHGIHHCIGAPLARMEASIALGSLLRRFPGMRPAIPLTDVAWIPNGMMRGPLSLPVRLHR</sequence>
<dbReference type="InterPro" id="IPR001128">
    <property type="entry name" value="Cyt_P450"/>
</dbReference>
<keyword evidence="9" id="KW-1185">Reference proteome</keyword>
<organism evidence="8 9">
    <name type="scientific">Actinoplanes lutulentus</name>
    <dbReference type="NCBI Taxonomy" id="1287878"/>
    <lineage>
        <taxon>Bacteria</taxon>
        <taxon>Bacillati</taxon>
        <taxon>Actinomycetota</taxon>
        <taxon>Actinomycetes</taxon>
        <taxon>Micromonosporales</taxon>
        <taxon>Micromonosporaceae</taxon>
        <taxon>Actinoplanes</taxon>
    </lineage>
</organism>
<dbReference type="RefSeq" id="WP_220091613.1">
    <property type="nucleotide sequence ID" value="NZ_JACHWI010000006.1"/>
</dbReference>
<gene>
    <name evidence="8" type="ORF">B0I29_1365</name>
</gene>
<evidence type="ECO:0000256" key="1">
    <source>
        <dbReference type="ARBA" id="ARBA00010617"/>
    </source>
</evidence>
<dbReference type="GO" id="GO:0004497">
    <property type="term" value="F:monooxygenase activity"/>
    <property type="evidence" value="ECO:0007669"/>
    <property type="project" value="UniProtKB-KW"/>
</dbReference>
<evidence type="ECO:0000256" key="4">
    <source>
        <dbReference type="ARBA" id="ARBA00023002"/>
    </source>
</evidence>
<keyword evidence="2 7" id="KW-0349">Heme</keyword>
<comment type="similarity">
    <text evidence="1 7">Belongs to the cytochrome P450 family.</text>
</comment>
<dbReference type="Pfam" id="PF00067">
    <property type="entry name" value="p450"/>
    <property type="match status" value="1"/>
</dbReference>
<dbReference type="Gene3D" id="1.10.630.10">
    <property type="entry name" value="Cytochrome P450"/>
    <property type="match status" value="1"/>
</dbReference>
<dbReference type="InterPro" id="IPR036396">
    <property type="entry name" value="Cyt_P450_sf"/>
</dbReference>
<evidence type="ECO:0000313" key="9">
    <source>
        <dbReference type="Proteomes" id="UP000249341"/>
    </source>
</evidence>
<keyword evidence="4 7" id="KW-0560">Oxidoreductase</keyword>
<protein>
    <submittedName>
        <fullName evidence="8">Cytochrome P450</fullName>
    </submittedName>
</protein>
<reference evidence="8 9" key="1">
    <citation type="submission" date="2018-06" db="EMBL/GenBank/DDBJ databases">
        <title>Genomic Encyclopedia of Type Strains, Phase III (KMG-III): the genomes of soil and plant-associated and newly described type strains.</title>
        <authorList>
            <person name="Whitman W."/>
        </authorList>
    </citation>
    <scope>NUCLEOTIDE SEQUENCE [LARGE SCALE GENOMIC DNA]</scope>
    <source>
        <strain evidence="8 9">CGMCC 4.7090</strain>
    </source>
</reference>
<dbReference type="PANTHER" id="PTHR46696">
    <property type="entry name" value="P450, PUTATIVE (EUROFUNG)-RELATED"/>
    <property type="match status" value="1"/>
</dbReference>
<keyword evidence="6 7" id="KW-0503">Monooxygenase</keyword>
<keyword evidence="5 7" id="KW-0408">Iron</keyword>
<dbReference type="Proteomes" id="UP000249341">
    <property type="component" value="Unassembled WGS sequence"/>
</dbReference>
<name>A0A327YXN2_9ACTN</name>
<dbReference type="InterPro" id="IPR017972">
    <property type="entry name" value="Cyt_P450_CS"/>
</dbReference>
<dbReference type="GO" id="GO:0005506">
    <property type="term" value="F:iron ion binding"/>
    <property type="evidence" value="ECO:0007669"/>
    <property type="project" value="InterPro"/>
</dbReference>
<evidence type="ECO:0000256" key="6">
    <source>
        <dbReference type="ARBA" id="ARBA00023033"/>
    </source>
</evidence>
<evidence type="ECO:0000256" key="5">
    <source>
        <dbReference type="ARBA" id="ARBA00023004"/>
    </source>
</evidence>
<dbReference type="FunFam" id="1.10.630.10:FF:000018">
    <property type="entry name" value="Cytochrome P450 monooxygenase"/>
    <property type="match status" value="1"/>
</dbReference>
<dbReference type="InterPro" id="IPR002397">
    <property type="entry name" value="Cyt_P450_B"/>
</dbReference>
<dbReference type="EMBL" id="QLMJ01000036">
    <property type="protein sequence ID" value="RAK24750.1"/>
    <property type="molecule type" value="Genomic_DNA"/>
</dbReference>
<dbReference type="PRINTS" id="PR00385">
    <property type="entry name" value="P450"/>
</dbReference>
<proteinExistence type="inferred from homology"/>
<dbReference type="PANTHER" id="PTHR46696:SF1">
    <property type="entry name" value="CYTOCHROME P450 YJIB-RELATED"/>
    <property type="match status" value="1"/>
</dbReference>
<comment type="caution">
    <text evidence="8">The sequence shown here is derived from an EMBL/GenBank/DDBJ whole genome shotgun (WGS) entry which is preliminary data.</text>
</comment>
<dbReference type="GO" id="GO:0020037">
    <property type="term" value="F:heme binding"/>
    <property type="evidence" value="ECO:0007669"/>
    <property type="project" value="InterPro"/>
</dbReference>
<evidence type="ECO:0000313" key="8">
    <source>
        <dbReference type="EMBL" id="RAK24750.1"/>
    </source>
</evidence>